<comment type="similarity">
    <text evidence="8">Belongs to the ribose-phosphate pyrophosphokinase family.</text>
</comment>
<dbReference type="EMBL" id="JBANDC010000019">
    <property type="protein sequence ID" value="MEM4990038.1"/>
    <property type="molecule type" value="Genomic_DNA"/>
</dbReference>
<keyword evidence="12" id="KW-1185">Reference proteome</keyword>
<evidence type="ECO:0000256" key="1">
    <source>
        <dbReference type="ARBA" id="ARBA00013247"/>
    </source>
</evidence>
<keyword evidence="3 8" id="KW-0545">Nucleotide biosynthesis</keyword>
<dbReference type="RefSeq" id="WP_342831178.1">
    <property type="nucleotide sequence ID" value="NZ_JBANDC010000019.1"/>
</dbReference>
<evidence type="ECO:0000256" key="6">
    <source>
        <dbReference type="ARBA" id="ARBA00022840"/>
    </source>
</evidence>
<gene>
    <name evidence="11" type="ORF">V8G57_21800</name>
</gene>
<keyword evidence="5" id="KW-0418">Kinase</keyword>
<dbReference type="SMART" id="SM01400">
    <property type="entry name" value="Pribosyltran_N"/>
    <property type="match status" value="1"/>
</dbReference>
<evidence type="ECO:0000256" key="2">
    <source>
        <dbReference type="ARBA" id="ARBA00022679"/>
    </source>
</evidence>
<evidence type="ECO:0000256" key="3">
    <source>
        <dbReference type="ARBA" id="ARBA00022727"/>
    </source>
</evidence>
<dbReference type="PANTHER" id="PTHR10210:SF32">
    <property type="entry name" value="RIBOSE-PHOSPHATE PYROPHOSPHOKINASE 2"/>
    <property type="match status" value="1"/>
</dbReference>
<dbReference type="InterPro" id="IPR029057">
    <property type="entry name" value="PRTase-like"/>
</dbReference>
<dbReference type="Proteomes" id="UP001495910">
    <property type="component" value="Unassembled WGS sequence"/>
</dbReference>
<evidence type="ECO:0000259" key="10">
    <source>
        <dbReference type="Pfam" id="PF13793"/>
    </source>
</evidence>
<dbReference type="CDD" id="cd06223">
    <property type="entry name" value="PRTases_typeI"/>
    <property type="match status" value="1"/>
</dbReference>
<keyword evidence="6" id="KW-0067">ATP-binding</keyword>
<name>A0ABU9Q194_9BURK</name>
<comment type="caution">
    <text evidence="11">The sequence shown here is derived from an EMBL/GenBank/DDBJ whole genome shotgun (WGS) entry which is preliminary data.</text>
</comment>
<protein>
    <recommendedName>
        <fullName evidence="1">ribose-phosphate diphosphokinase</fullName>
        <ecNumber evidence="1">2.7.6.1</ecNumber>
    </recommendedName>
</protein>
<dbReference type="InterPro" id="IPR029099">
    <property type="entry name" value="Pribosyltran_N"/>
</dbReference>
<dbReference type="InterPro" id="IPR005946">
    <property type="entry name" value="Rib-P_diPkinase"/>
</dbReference>
<evidence type="ECO:0000313" key="12">
    <source>
        <dbReference type="Proteomes" id="UP001495910"/>
    </source>
</evidence>
<reference evidence="11 12" key="1">
    <citation type="submission" date="2024-02" db="EMBL/GenBank/DDBJ databases">
        <title>Draft genome sequence of Collimonas sp. strain H4R21, an effective mineral-weathering bacterial strain isolated from the beech rhizosphere.</title>
        <authorList>
            <person name="Morin E."/>
            <person name="Uroz S."/>
            <person name="Leveau J.H.J."/>
            <person name="Kumar R."/>
            <person name="Rey M.W."/>
            <person name="Pham J."/>
        </authorList>
    </citation>
    <scope>NUCLEOTIDE SEQUENCE [LARGE SCALE GENOMIC DNA]</scope>
    <source>
        <strain evidence="11 12">H4R21</strain>
    </source>
</reference>
<feature type="domain" description="Phosphoribosyltransferase" evidence="9">
    <location>
        <begin position="147"/>
        <end position="260"/>
    </location>
</feature>
<dbReference type="PANTHER" id="PTHR10210">
    <property type="entry name" value="RIBOSE-PHOSPHATE DIPHOSPHOKINASE FAMILY MEMBER"/>
    <property type="match status" value="1"/>
</dbReference>
<evidence type="ECO:0000256" key="8">
    <source>
        <dbReference type="RuleBase" id="RU004324"/>
    </source>
</evidence>
<keyword evidence="2" id="KW-0808">Transferase</keyword>
<evidence type="ECO:0000259" key="9">
    <source>
        <dbReference type="Pfam" id="PF00156"/>
    </source>
</evidence>
<evidence type="ECO:0000256" key="7">
    <source>
        <dbReference type="ARBA" id="ARBA00049535"/>
    </source>
</evidence>
<dbReference type="InterPro" id="IPR000836">
    <property type="entry name" value="PRTase_dom"/>
</dbReference>
<dbReference type="Pfam" id="PF00156">
    <property type="entry name" value="Pribosyltran"/>
    <property type="match status" value="1"/>
</dbReference>
<comment type="catalytic activity">
    <reaction evidence="7">
        <text>D-ribose 5-phosphate + ATP = 5-phospho-alpha-D-ribose 1-diphosphate + AMP + H(+)</text>
        <dbReference type="Rhea" id="RHEA:15609"/>
        <dbReference type="ChEBI" id="CHEBI:15378"/>
        <dbReference type="ChEBI" id="CHEBI:30616"/>
        <dbReference type="ChEBI" id="CHEBI:58017"/>
        <dbReference type="ChEBI" id="CHEBI:78346"/>
        <dbReference type="ChEBI" id="CHEBI:456215"/>
        <dbReference type="EC" id="2.7.6.1"/>
    </reaction>
</comment>
<sequence>MRPVLFSMPGNDGFASQLRSMLTAEIGDMQMHHFPDKESCPRFMTAVDRRHVVLACALDRPDGKIMELYLAASVARELGARSVGLVIPYLPYMRQDARFMEQEGVTAGHFARLISSCCDWLVTVDPHLHRYRDLAEIYTVPSRVVHAAPELAKWIVANVALPVIIGPDAESEQWVAAVAAAAGCPHTVLHKKRRGDSEVEVSIPDVAEWSGRTPVLVDDIVSTARTMVAAVKQVKAAGMAPPVCIAVHPLFAGDGYIALQVAGVERIVSCNTIAHSSNRIDMAKPVAAAVADLLGERG</sequence>
<evidence type="ECO:0000256" key="4">
    <source>
        <dbReference type="ARBA" id="ARBA00022741"/>
    </source>
</evidence>
<proteinExistence type="inferred from homology"/>
<organism evidence="11 12">
    <name type="scientific">Collimonas rhizosphaerae</name>
    <dbReference type="NCBI Taxonomy" id="3126357"/>
    <lineage>
        <taxon>Bacteria</taxon>
        <taxon>Pseudomonadati</taxon>
        <taxon>Pseudomonadota</taxon>
        <taxon>Betaproteobacteria</taxon>
        <taxon>Burkholderiales</taxon>
        <taxon>Oxalobacteraceae</taxon>
        <taxon>Collimonas</taxon>
    </lineage>
</organism>
<dbReference type="Pfam" id="PF13793">
    <property type="entry name" value="Pribosyltran_N"/>
    <property type="match status" value="1"/>
</dbReference>
<evidence type="ECO:0000256" key="5">
    <source>
        <dbReference type="ARBA" id="ARBA00022777"/>
    </source>
</evidence>
<dbReference type="Gene3D" id="3.40.50.2020">
    <property type="match status" value="2"/>
</dbReference>
<accession>A0ABU9Q194</accession>
<dbReference type="EC" id="2.7.6.1" evidence="1"/>
<keyword evidence="4" id="KW-0547">Nucleotide-binding</keyword>
<dbReference type="NCBIfam" id="TIGR01251">
    <property type="entry name" value="ribP_PPkin"/>
    <property type="match status" value="1"/>
</dbReference>
<dbReference type="NCBIfam" id="NF005537">
    <property type="entry name" value="PRK07199.1"/>
    <property type="match status" value="1"/>
</dbReference>
<evidence type="ECO:0000313" key="11">
    <source>
        <dbReference type="EMBL" id="MEM4990038.1"/>
    </source>
</evidence>
<feature type="domain" description="Ribose-phosphate pyrophosphokinase N-terminal" evidence="10">
    <location>
        <begin position="4"/>
        <end position="116"/>
    </location>
</feature>
<dbReference type="SUPFAM" id="SSF53271">
    <property type="entry name" value="PRTase-like"/>
    <property type="match status" value="2"/>
</dbReference>